<dbReference type="PANTHER" id="PTHR20870">
    <property type="entry name" value="BARDET-BIEDL SYNDROME 1 PROTEIN"/>
    <property type="match status" value="1"/>
</dbReference>
<dbReference type="InterPro" id="IPR018391">
    <property type="entry name" value="PQQ_b-propeller_rpt"/>
</dbReference>
<evidence type="ECO:0000256" key="1">
    <source>
        <dbReference type="SAM" id="MobiDB-lite"/>
    </source>
</evidence>
<dbReference type="PANTHER" id="PTHR20870:SF0">
    <property type="entry name" value="BARDET-BIEDL SYNDROME 1 PROTEIN"/>
    <property type="match status" value="1"/>
</dbReference>
<reference evidence="6" key="1">
    <citation type="submission" date="2012-12" db="EMBL/GenBank/DDBJ databases">
        <authorList>
            <person name="Hellsten U."/>
            <person name="Grimwood J."/>
            <person name="Chapman J.A."/>
            <person name="Shapiro H."/>
            <person name="Aerts A."/>
            <person name="Otillar R.P."/>
            <person name="Terry A.Y."/>
            <person name="Boore J.L."/>
            <person name="Simakov O."/>
            <person name="Marletaz F."/>
            <person name="Cho S.-J."/>
            <person name="Edsinger-Gonzales E."/>
            <person name="Havlak P."/>
            <person name="Kuo D.-H."/>
            <person name="Larsson T."/>
            <person name="Lv J."/>
            <person name="Arendt D."/>
            <person name="Savage R."/>
            <person name="Osoegawa K."/>
            <person name="de Jong P."/>
            <person name="Lindberg D.R."/>
            <person name="Seaver E.C."/>
            <person name="Weisblat D.A."/>
            <person name="Putnam N.H."/>
            <person name="Grigoriev I.V."/>
            <person name="Rokhsar D.S."/>
        </authorList>
    </citation>
    <scope>NUCLEOTIDE SEQUENCE</scope>
</reference>
<dbReference type="GeneID" id="20211993"/>
<evidence type="ECO:0000313" key="5">
    <source>
        <dbReference type="EnsemblMetazoa" id="HelroP191614"/>
    </source>
</evidence>
<dbReference type="Proteomes" id="UP000015101">
    <property type="component" value="Unassembled WGS sequence"/>
</dbReference>
<dbReference type="SUPFAM" id="SSF50998">
    <property type="entry name" value="Quinoprotein alcohol dehydrogenase-like"/>
    <property type="match status" value="1"/>
</dbReference>
<dbReference type="KEGG" id="hro:HELRODRAFT_191614"/>
<dbReference type="Gene3D" id="2.130.10.10">
    <property type="entry name" value="YVTN repeat-like/Quinoprotein amine dehydrogenase"/>
    <property type="match status" value="1"/>
</dbReference>
<dbReference type="STRING" id="6412.T1FT46"/>
<dbReference type="EnsemblMetazoa" id="HelroT191614">
    <property type="protein sequence ID" value="HelroP191614"/>
    <property type="gene ID" value="HelroG191614"/>
</dbReference>
<dbReference type="GO" id="GO:0005813">
    <property type="term" value="C:centrosome"/>
    <property type="evidence" value="ECO:0000318"/>
    <property type="project" value="GO_Central"/>
</dbReference>
<dbReference type="RefSeq" id="XP_009017115.1">
    <property type="nucleotide sequence ID" value="XM_009018867.1"/>
</dbReference>
<dbReference type="HOGENOM" id="CLU_032988_1_0_1"/>
<dbReference type="InParanoid" id="T1FT46"/>
<dbReference type="InterPro" id="IPR028784">
    <property type="entry name" value="BBS1"/>
</dbReference>
<dbReference type="Pfam" id="PF14779">
    <property type="entry name" value="BBS1"/>
    <property type="match status" value="1"/>
</dbReference>
<dbReference type="EMBL" id="AMQM01004100">
    <property type="status" value="NOT_ANNOTATED_CDS"/>
    <property type="molecule type" value="Genomic_DNA"/>
</dbReference>
<proteinExistence type="predicted"/>
<accession>T1FT46</accession>
<dbReference type="InterPro" id="IPR032728">
    <property type="entry name" value="BBS1_N"/>
</dbReference>
<protein>
    <submittedName>
        <fullName evidence="4 5">Uncharacterized protein</fullName>
    </submittedName>
</protein>
<dbReference type="EMBL" id="KB096457">
    <property type="protein sequence ID" value="ESO04536.1"/>
    <property type="molecule type" value="Genomic_DNA"/>
</dbReference>
<feature type="domain" description="Bardet-Biedl syndrome 1 protein GAE" evidence="3">
    <location>
        <begin position="537"/>
        <end position="639"/>
    </location>
</feature>
<dbReference type="GO" id="GO:0061512">
    <property type="term" value="P:protein localization to cilium"/>
    <property type="evidence" value="ECO:0000318"/>
    <property type="project" value="GO_Central"/>
</dbReference>
<reference evidence="4 6" key="2">
    <citation type="journal article" date="2013" name="Nature">
        <title>Insights into bilaterian evolution from three spiralian genomes.</title>
        <authorList>
            <person name="Simakov O."/>
            <person name="Marletaz F."/>
            <person name="Cho S.J."/>
            <person name="Edsinger-Gonzales E."/>
            <person name="Havlak P."/>
            <person name="Hellsten U."/>
            <person name="Kuo D.H."/>
            <person name="Larsson T."/>
            <person name="Lv J."/>
            <person name="Arendt D."/>
            <person name="Savage R."/>
            <person name="Osoegawa K."/>
            <person name="de Jong P."/>
            <person name="Grimwood J."/>
            <person name="Chapman J.A."/>
            <person name="Shapiro H."/>
            <person name="Aerts A."/>
            <person name="Otillar R.P."/>
            <person name="Terry A.Y."/>
            <person name="Boore J.L."/>
            <person name="Grigoriev I.V."/>
            <person name="Lindberg D.R."/>
            <person name="Seaver E.C."/>
            <person name="Weisblat D.A."/>
            <person name="Putnam N.H."/>
            <person name="Rokhsar D.S."/>
        </authorList>
    </citation>
    <scope>NUCLEOTIDE SEQUENCE</scope>
</reference>
<evidence type="ECO:0000259" key="3">
    <source>
        <dbReference type="Pfam" id="PF23304"/>
    </source>
</evidence>
<dbReference type="InterPro" id="IPR011047">
    <property type="entry name" value="Quinoprotein_ADH-like_sf"/>
</dbReference>
<sequence>MLKNQEEPKYGSEKWIDGFYDPTTRIQTMSQCMVLSDIYKDDDFKLVLADFGDFFSSNPAVVNNIGALDGRKNDKVKLKVFKGLAMINEVCINDIPSSIVTIAVDTLVPSIPALAISSSCYVYIYKNMKPYFRFTLPCSPLCPEEEKAWRDYQNEHIKLSELVVALDNIRGFGRLNEMTQKSVKFLQLSTNEERLNFIDQYKEVPLVKNTAITIMTSLMKNVHDDDGDGGAGGGIRCIVIGCEDGHVYVINPETFSVAATYSLPSVAVFMVANGLFDVEYSIYTACRNGGVYGIKRNIEKAREFFRVTYPIVGLVKVGKNLVVGCMDGTIHCYNTKGNCLWSVNCHGDILCVGLMELKTKNLQLLLVSVKSHQQQQSSSPLPPPPSSSSSLPPSTSGQIQIYLEKSLVDVIRVEEVVAAMKFGRYGRESDTLVMVTKSGGLMVKVLKRTALFDSRGVSKSGDGVGFDLAGGGESRIDIPKKTKLFLDQTARERVCAVEMHKTFQQDLCRLRLHSCKCYLDMLDKQLNVVSLSQEYPVKLNVEVTGLGPTFKMCISVQNTSLNVSCHHYFIAFVYDPGFYNILDNIIFLPAIGPSLSYRTSTFAYCVTDKTFADVIKVLLCTENNINPILTAVVSMPVSEGGMNF</sequence>
<feature type="domain" description="Bardet-Biedl syndrome 1 N-terminal" evidence="2">
    <location>
        <begin position="15"/>
        <end position="295"/>
    </location>
</feature>
<feature type="region of interest" description="Disordered" evidence="1">
    <location>
        <begin position="375"/>
        <end position="396"/>
    </location>
</feature>
<evidence type="ECO:0000259" key="2">
    <source>
        <dbReference type="Pfam" id="PF14779"/>
    </source>
</evidence>
<evidence type="ECO:0000313" key="6">
    <source>
        <dbReference type="Proteomes" id="UP000015101"/>
    </source>
</evidence>
<feature type="compositionally biased region" description="Low complexity" evidence="1">
    <location>
        <begin position="387"/>
        <end position="396"/>
    </location>
</feature>
<dbReference type="GO" id="GO:1905515">
    <property type="term" value="P:non-motile cilium assembly"/>
    <property type="evidence" value="ECO:0000318"/>
    <property type="project" value="GO_Central"/>
</dbReference>
<dbReference type="GO" id="GO:0005119">
    <property type="term" value="F:smoothened binding"/>
    <property type="evidence" value="ECO:0000318"/>
    <property type="project" value="GO_Central"/>
</dbReference>
<organism evidence="5 6">
    <name type="scientific">Helobdella robusta</name>
    <name type="common">Californian leech</name>
    <dbReference type="NCBI Taxonomy" id="6412"/>
    <lineage>
        <taxon>Eukaryota</taxon>
        <taxon>Metazoa</taxon>
        <taxon>Spiralia</taxon>
        <taxon>Lophotrochozoa</taxon>
        <taxon>Annelida</taxon>
        <taxon>Clitellata</taxon>
        <taxon>Hirudinea</taxon>
        <taxon>Rhynchobdellida</taxon>
        <taxon>Glossiphoniidae</taxon>
        <taxon>Helobdella</taxon>
    </lineage>
</organism>
<dbReference type="eggNOG" id="ENOG502QS2X">
    <property type="taxonomic scope" value="Eukaryota"/>
</dbReference>
<dbReference type="Pfam" id="PF23304">
    <property type="entry name" value="GAE_BBS1"/>
    <property type="match status" value="1"/>
</dbReference>
<dbReference type="AlphaFoldDB" id="T1FT46"/>
<dbReference type="EMBL" id="AMQM01004101">
    <property type="status" value="NOT_ANNOTATED_CDS"/>
    <property type="molecule type" value="Genomic_DNA"/>
</dbReference>
<gene>
    <name evidence="5" type="primary">20211993</name>
    <name evidence="4" type="ORF">HELRODRAFT_191614</name>
</gene>
<dbReference type="GO" id="GO:0005930">
    <property type="term" value="C:axoneme"/>
    <property type="evidence" value="ECO:0000318"/>
    <property type="project" value="GO_Central"/>
</dbReference>
<dbReference type="FunCoup" id="T1FT46">
    <property type="interactions" value="251"/>
</dbReference>
<dbReference type="GO" id="GO:0034464">
    <property type="term" value="C:BBSome"/>
    <property type="evidence" value="ECO:0000318"/>
    <property type="project" value="GO_Central"/>
</dbReference>
<dbReference type="InterPro" id="IPR056419">
    <property type="entry name" value="GAE_BBS1"/>
</dbReference>
<dbReference type="CTD" id="20211993"/>
<dbReference type="InterPro" id="IPR015943">
    <property type="entry name" value="WD40/YVTN_repeat-like_dom_sf"/>
</dbReference>
<dbReference type="OMA" id="HADRRHY"/>
<keyword evidence="6" id="KW-1185">Reference proteome</keyword>
<reference evidence="5" key="3">
    <citation type="submission" date="2015-06" db="UniProtKB">
        <authorList>
            <consortium name="EnsemblMetazoa"/>
        </authorList>
    </citation>
    <scope>IDENTIFICATION</scope>
</reference>
<dbReference type="GO" id="GO:0005113">
    <property type="term" value="F:patched binding"/>
    <property type="evidence" value="ECO:0000318"/>
    <property type="project" value="GO_Central"/>
</dbReference>
<dbReference type="OrthoDB" id="10259809at2759"/>
<name>T1FT46_HELRO</name>
<evidence type="ECO:0000313" key="4">
    <source>
        <dbReference type="EMBL" id="ESO04536.1"/>
    </source>
</evidence>
<dbReference type="SMART" id="SM00564">
    <property type="entry name" value="PQQ"/>
    <property type="match status" value="2"/>
</dbReference>